<accession>A0AAV7VH95</accession>
<dbReference type="Proteomes" id="UP001066276">
    <property type="component" value="Chromosome 2_1"/>
</dbReference>
<comment type="caution">
    <text evidence="2">The sequence shown here is derived from an EMBL/GenBank/DDBJ whole genome shotgun (WGS) entry which is preliminary data.</text>
</comment>
<dbReference type="EMBL" id="JANPWB010000003">
    <property type="protein sequence ID" value="KAJ1200086.1"/>
    <property type="molecule type" value="Genomic_DNA"/>
</dbReference>
<gene>
    <name evidence="2" type="ORF">NDU88_003914</name>
</gene>
<name>A0AAV7VH95_PLEWA</name>
<reference evidence="2" key="1">
    <citation type="journal article" date="2022" name="bioRxiv">
        <title>Sequencing and chromosome-scale assembly of the giantPleurodeles waltlgenome.</title>
        <authorList>
            <person name="Brown T."/>
            <person name="Elewa A."/>
            <person name="Iarovenko S."/>
            <person name="Subramanian E."/>
            <person name="Araus A.J."/>
            <person name="Petzold A."/>
            <person name="Susuki M."/>
            <person name="Suzuki K.-i.T."/>
            <person name="Hayashi T."/>
            <person name="Toyoda A."/>
            <person name="Oliveira C."/>
            <person name="Osipova E."/>
            <person name="Leigh N.D."/>
            <person name="Simon A."/>
            <person name="Yun M.H."/>
        </authorList>
    </citation>
    <scope>NUCLEOTIDE SEQUENCE</scope>
    <source>
        <strain evidence="2">20211129_DDA</strain>
        <tissue evidence="2">Liver</tissue>
    </source>
</reference>
<organism evidence="2 3">
    <name type="scientific">Pleurodeles waltl</name>
    <name type="common">Iberian ribbed newt</name>
    <dbReference type="NCBI Taxonomy" id="8319"/>
    <lineage>
        <taxon>Eukaryota</taxon>
        <taxon>Metazoa</taxon>
        <taxon>Chordata</taxon>
        <taxon>Craniata</taxon>
        <taxon>Vertebrata</taxon>
        <taxon>Euteleostomi</taxon>
        <taxon>Amphibia</taxon>
        <taxon>Batrachia</taxon>
        <taxon>Caudata</taxon>
        <taxon>Salamandroidea</taxon>
        <taxon>Salamandridae</taxon>
        <taxon>Pleurodelinae</taxon>
        <taxon>Pleurodeles</taxon>
    </lineage>
</organism>
<evidence type="ECO:0000256" key="1">
    <source>
        <dbReference type="SAM" id="MobiDB-lite"/>
    </source>
</evidence>
<feature type="compositionally biased region" description="Basic and acidic residues" evidence="1">
    <location>
        <begin position="38"/>
        <end position="96"/>
    </location>
</feature>
<protein>
    <submittedName>
        <fullName evidence="2">Uncharacterized protein</fullName>
    </submittedName>
</protein>
<feature type="compositionally biased region" description="Basic and acidic residues" evidence="1">
    <location>
        <begin position="143"/>
        <end position="152"/>
    </location>
</feature>
<dbReference type="AlphaFoldDB" id="A0AAV7VH95"/>
<proteinExistence type="predicted"/>
<sequence>MDAGRWEAVRPSEKDPEVEEALSESVNREEEPTVVAKPRGEENNSATREGKGDGEDAGPKTREADSTSKDDTDTGRQEAARPSVKDPEAGETLSEREDGEEEPTAVATPRGGETVPRPSHAPRATQGTVILQEGHRIRKNKREGHECRRENGGGRLMAL</sequence>
<keyword evidence="3" id="KW-1185">Reference proteome</keyword>
<evidence type="ECO:0000313" key="2">
    <source>
        <dbReference type="EMBL" id="KAJ1200086.1"/>
    </source>
</evidence>
<feature type="region of interest" description="Disordered" evidence="1">
    <location>
        <begin position="1"/>
        <end position="159"/>
    </location>
</feature>
<feature type="compositionally biased region" description="Basic and acidic residues" evidence="1">
    <location>
        <begin position="1"/>
        <end position="15"/>
    </location>
</feature>
<evidence type="ECO:0000313" key="3">
    <source>
        <dbReference type="Proteomes" id="UP001066276"/>
    </source>
</evidence>